<sequence length="424" mass="46203">MTSIAILGAGITGITTAYKLIERGFEVTIFEKLQGAALETSFANAGQLSASNAEVWNHPSTFLKGIRWMFTRNAPLLVHPSPNPHKLAWLMEFALAARSYEDNTVRTTRMAIAARHHLLDMAEREGIDFDVKTRGIMHIFEDRAELDHATKVNRLLERGGLTRRYVTPGEIHAIEPSVNGDFVGGYYTESDFTGDIHSFTRGLAEACRRKGATIRYGSEITDANADGTRAELTIRDLAANGAETTERFDAVVVCAGVKSRKIARYFGDRVNIYPVKGYSITIALKDEASRAAGPQVSILDDHAKIVGTRLGERLRIAGTAEFAGEDRTVRQARIDPLLDWCRTRFPGVAIADYEPWAGLRPMMPNMLPKVGAGKARTVFYNTGHGHLGWTLGPVTADMIAETIAAAFGGDAARARGASPGSRAA</sequence>
<protein>
    <submittedName>
        <fullName evidence="3">D-amino acid dehydrogenase</fullName>
        <ecNumber evidence="3">1.4.99.-</ecNumber>
    </submittedName>
</protein>
<keyword evidence="1 3" id="KW-0560">Oxidoreductase</keyword>
<accession>A0ABU5HZL3</accession>
<name>A0ABU5HZL3_9HYPH</name>
<dbReference type="GO" id="GO:0016491">
    <property type="term" value="F:oxidoreductase activity"/>
    <property type="evidence" value="ECO:0007669"/>
    <property type="project" value="UniProtKB-KW"/>
</dbReference>
<comment type="caution">
    <text evidence="3">The sequence shown here is derived from an EMBL/GenBank/DDBJ whole genome shotgun (WGS) entry which is preliminary data.</text>
</comment>
<dbReference type="RefSeq" id="WP_322186046.1">
    <property type="nucleotide sequence ID" value="NZ_JAXLPB010000002.1"/>
</dbReference>
<evidence type="ECO:0000259" key="2">
    <source>
        <dbReference type="Pfam" id="PF01266"/>
    </source>
</evidence>
<dbReference type="PANTHER" id="PTHR13847">
    <property type="entry name" value="SARCOSINE DEHYDROGENASE-RELATED"/>
    <property type="match status" value="1"/>
</dbReference>
<feature type="domain" description="FAD dependent oxidoreductase" evidence="2">
    <location>
        <begin position="4"/>
        <end position="401"/>
    </location>
</feature>
<dbReference type="Gene3D" id="3.30.9.10">
    <property type="entry name" value="D-Amino Acid Oxidase, subunit A, domain 2"/>
    <property type="match status" value="1"/>
</dbReference>
<dbReference type="Gene3D" id="3.50.50.60">
    <property type="entry name" value="FAD/NAD(P)-binding domain"/>
    <property type="match status" value="2"/>
</dbReference>
<evidence type="ECO:0000313" key="3">
    <source>
        <dbReference type="EMBL" id="MDY8108569.1"/>
    </source>
</evidence>
<dbReference type="Pfam" id="PF01266">
    <property type="entry name" value="DAO"/>
    <property type="match status" value="1"/>
</dbReference>
<dbReference type="InterPro" id="IPR036188">
    <property type="entry name" value="FAD/NAD-bd_sf"/>
</dbReference>
<proteinExistence type="predicted"/>
<evidence type="ECO:0000313" key="4">
    <source>
        <dbReference type="Proteomes" id="UP001294412"/>
    </source>
</evidence>
<evidence type="ECO:0000256" key="1">
    <source>
        <dbReference type="ARBA" id="ARBA00023002"/>
    </source>
</evidence>
<dbReference type="PANTHER" id="PTHR13847:SF289">
    <property type="entry name" value="GLYCINE OXIDASE"/>
    <property type="match status" value="1"/>
</dbReference>
<dbReference type="EMBL" id="JAXLPB010000002">
    <property type="protein sequence ID" value="MDY8108569.1"/>
    <property type="molecule type" value="Genomic_DNA"/>
</dbReference>
<dbReference type="InterPro" id="IPR006076">
    <property type="entry name" value="FAD-dep_OxRdtase"/>
</dbReference>
<gene>
    <name evidence="3" type="ORF">U0C82_05295</name>
</gene>
<dbReference type="EC" id="1.4.99.-" evidence="3"/>
<dbReference type="SUPFAM" id="SSF51905">
    <property type="entry name" value="FAD/NAD(P)-binding domain"/>
    <property type="match status" value="1"/>
</dbReference>
<dbReference type="NCBIfam" id="NF009074">
    <property type="entry name" value="PRK12409.1"/>
    <property type="match status" value="1"/>
</dbReference>
<organism evidence="3 4">
    <name type="scientific">Fulvimarina uroteuthidis</name>
    <dbReference type="NCBI Taxonomy" id="3098149"/>
    <lineage>
        <taxon>Bacteria</taxon>
        <taxon>Pseudomonadati</taxon>
        <taxon>Pseudomonadota</taxon>
        <taxon>Alphaproteobacteria</taxon>
        <taxon>Hyphomicrobiales</taxon>
        <taxon>Aurantimonadaceae</taxon>
        <taxon>Fulvimarina</taxon>
    </lineage>
</organism>
<dbReference type="SUPFAM" id="SSF54373">
    <property type="entry name" value="FAD-linked reductases, C-terminal domain"/>
    <property type="match status" value="1"/>
</dbReference>
<dbReference type="Proteomes" id="UP001294412">
    <property type="component" value="Unassembled WGS sequence"/>
</dbReference>
<reference evidence="3 4" key="1">
    <citation type="submission" date="2023-12" db="EMBL/GenBank/DDBJ databases">
        <title>Description of Novel Strain Fulvimarina sp. 2208YS6-2-32 isolated from Uroteuthis (Photololigo) edulis.</title>
        <authorList>
            <person name="Park J.-S."/>
        </authorList>
    </citation>
    <scope>NUCLEOTIDE SEQUENCE [LARGE SCALE GENOMIC DNA]</scope>
    <source>
        <strain evidence="3 4">2208YS6-2-32</strain>
    </source>
</reference>
<keyword evidence="4" id="KW-1185">Reference proteome</keyword>